<protein>
    <recommendedName>
        <fullName evidence="1">Methyltransferase domain-containing protein</fullName>
    </recommendedName>
</protein>
<dbReference type="Proteomes" id="UP000094828">
    <property type="component" value="Unassembled WGS sequence"/>
</dbReference>
<name>A0A1C3EU67_9PLAN</name>
<accession>A0A1C3EU67</accession>
<evidence type="ECO:0000259" key="1">
    <source>
        <dbReference type="Pfam" id="PF13649"/>
    </source>
</evidence>
<dbReference type="GO" id="GO:0008168">
    <property type="term" value="F:methyltransferase activity"/>
    <property type="evidence" value="ECO:0007669"/>
    <property type="project" value="TreeGrafter"/>
</dbReference>
<dbReference type="InterPro" id="IPR029063">
    <property type="entry name" value="SAM-dependent_MTases_sf"/>
</dbReference>
<dbReference type="SUPFAM" id="SSF53335">
    <property type="entry name" value="S-adenosyl-L-methionine-dependent methyltransferases"/>
    <property type="match status" value="1"/>
</dbReference>
<evidence type="ECO:0000313" key="2">
    <source>
        <dbReference type="EMBL" id="ODA36791.1"/>
    </source>
</evidence>
<dbReference type="PANTHER" id="PTHR43464">
    <property type="entry name" value="METHYLTRANSFERASE"/>
    <property type="match status" value="1"/>
</dbReference>
<feature type="domain" description="Methyltransferase" evidence="1">
    <location>
        <begin position="69"/>
        <end position="173"/>
    </location>
</feature>
<sequence>MSIAIDAVADKRKSSSEWWDRAYFEQGPTSMDKLISKDASWNEIVDSAEQDLVDAFAVGGMNLDSQGDVLEIGCGVGRLSHALARRTRHVFAVDIAPKLLEEARKKQTLANIDYYLLDGQRLVTDELRSALAVSQQQGHALQTVFSYEVLYYVPAPLLKTYFADAFEVLAPGGELVFQLNCEPISARTRVGFKLRDWLYACGITQWRGWPTHPDFRRLVHPAADVCQWLKEIGFEQITSCGSLRQKWFRGVKPA</sequence>
<dbReference type="EMBL" id="LYDR01000001">
    <property type="protein sequence ID" value="ODA36791.1"/>
    <property type="molecule type" value="Genomic_DNA"/>
</dbReference>
<organism evidence="2 3">
    <name type="scientific">Planctopirus hydrillae</name>
    <dbReference type="NCBI Taxonomy" id="1841610"/>
    <lineage>
        <taxon>Bacteria</taxon>
        <taxon>Pseudomonadati</taxon>
        <taxon>Planctomycetota</taxon>
        <taxon>Planctomycetia</taxon>
        <taxon>Planctomycetales</taxon>
        <taxon>Planctomycetaceae</taxon>
        <taxon>Planctopirus</taxon>
    </lineage>
</organism>
<dbReference type="RefSeq" id="WP_068845061.1">
    <property type="nucleotide sequence ID" value="NZ_LYDR01000001.1"/>
</dbReference>
<evidence type="ECO:0000313" key="3">
    <source>
        <dbReference type="Proteomes" id="UP000094828"/>
    </source>
</evidence>
<dbReference type="CDD" id="cd02440">
    <property type="entry name" value="AdoMet_MTases"/>
    <property type="match status" value="1"/>
</dbReference>
<gene>
    <name evidence="2" type="ORF">A6X21_01585</name>
</gene>
<dbReference type="STRING" id="1841610.A6X21_01585"/>
<dbReference type="AlphaFoldDB" id="A0A1C3EU67"/>
<proteinExistence type="predicted"/>
<dbReference type="InterPro" id="IPR041698">
    <property type="entry name" value="Methyltransf_25"/>
</dbReference>
<keyword evidence="3" id="KW-1185">Reference proteome</keyword>
<comment type="caution">
    <text evidence="2">The sequence shown here is derived from an EMBL/GenBank/DDBJ whole genome shotgun (WGS) entry which is preliminary data.</text>
</comment>
<dbReference type="Pfam" id="PF13649">
    <property type="entry name" value="Methyltransf_25"/>
    <property type="match status" value="1"/>
</dbReference>
<reference evidence="2 3" key="1">
    <citation type="submission" date="2016-05" db="EMBL/GenBank/DDBJ databases">
        <title>Genomic and physiological characterization of Planctopirus sp. isolated from fresh water lake.</title>
        <authorList>
            <person name="Subhash Y."/>
            <person name="Ramana C."/>
        </authorList>
    </citation>
    <scope>NUCLEOTIDE SEQUENCE [LARGE SCALE GENOMIC DNA]</scope>
    <source>
        <strain evidence="2 3">JC280</strain>
    </source>
</reference>
<dbReference type="Gene3D" id="3.40.50.150">
    <property type="entry name" value="Vaccinia Virus protein VP39"/>
    <property type="match status" value="1"/>
</dbReference>